<protein>
    <submittedName>
        <fullName evidence="2">Uncharacterized protein</fullName>
    </submittedName>
</protein>
<name>A0ABU2X2L5_9ACTN</name>
<feature type="non-terminal residue" evidence="2">
    <location>
        <position position="1"/>
    </location>
</feature>
<feature type="transmembrane region" description="Helical" evidence="1">
    <location>
        <begin position="124"/>
        <end position="142"/>
    </location>
</feature>
<keyword evidence="1" id="KW-1133">Transmembrane helix</keyword>
<dbReference type="RefSeq" id="WP_311413683.1">
    <property type="nucleotide sequence ID" value="NZ_JAVRFL010000030.1"/>
</dbReference>
<keyword evidence="3" id="KW-1185">Reference proteome</keyword>
<reference evidence="2" key="1">
    <citation type="submission" date="2023-09" db="EMBL/GenBank/DDBJ databases">
        <title>30 novel species of actinomycetes from the DSMZ collection.</title>
        <authorList>
            <person name="Nouioui I."/>
        </authorList>
    </citation>
    <scope>NUCLEOTIDE SEQUENCE</scope>
    <source>
        <strain evidence="2">DSM 115977</strain>
    </source>
</reference>
<sequence length="175" mass="19158">KSQMRLPTSAVDGFLKSQMRLPTSAVDGFLKSQMRLPTSAVDAFLKSQQDQVRLTLGKLDTRAALRVATTGLQSPAALVVDDALGDFERALEDAGQRVDPDEASLLAVWSESLREFRSWLLQPAVKWPAIGLVSFLVSYWWVTLKTQHPDVADMVEVPFSVLAGCLIAMAANAKK</sequence>
<keyword evidence="1" id="KW-0472">Membrane</keyword>
<accession>A0ABU2X2L5</accession>
<organism evidence="2 3">
    <name type="scientific">Micromonospora reichwaldensis</name>
    <dbReference type="NCBI Taxonomy" id="3075516"/>
    <lineage>
        <taxon>Bacteria</taxon>
        <taxon>Bacillati</taxon>
        <taxon>Actinomycetota</taxon>
        <taxon>Actinomycetes</taxon>
        <taxon>Micromonosporales</taxon>
        <taxon>Micromonosporaceae</taxon>
        <taxon>Micromonospora</taxon>
    </lineage>
</organism>
<evidence type="ECO:0000313" key="2">
    <source>
        <dbReference type="EMBL" id="MDT0531866.1"/>
    </source>
</evidence>
<comment type="caution">
    <text evidence="2">The sequence shown here is derived from an EMBL/GenBank/DDBJ whole genome shotgun (WGS) entry which is preliminary data.</text>
</comment>
<keyword evidence="1" id="KW-0812">Transmembrane</keyword>
<evidence type="ECO:0000256" key="1">
    <source>
        <dbReference type="SAM" id="Phobius"/>
    </source>
</evidence>
<gene>
    <name evidence="2" type="ORF">RM555_23005</name>
</gene>
<dbReference type="Proteomes" id="UP001180973">
    <property type="component" value="Unassembled WGS sequence"/>
</dbReference>
<feature type="transmembrane region" description="Helical" evidence="1">
    <location>
        <begin position="154"/>
        <end position="173"/>
    </location>
</feature>
<evidence type="ECO:0000313" key="3">
    <source>
        <dbReference type="Proteomes" id="UP001180973"/>
    </source>
</evidence>
<dbReference type="EMBL" id="JAVRFL010000030">
    <property type="protein sequence ID" value="MDT0531866.1"/>
    <property type="molecule type" value="Genomic_DNA"/>
</dbReference>
<proteinExistence type="predicted"/>